<dbReference type="InterPro" id="IPR006026">
    <property type="entry name" value="Peptidase_Metallo"/>
</dbReference>
<name>A0AAF0DNW0_9EURO</name>
<gene>
    <name evidence="2" type="ORF">PRK78_006667</name>
</gene>
<dbReference type="PANTHER" id="PTHR10127:SF850">
    <property type="entry name" value="METALLOENDOPEPTIDASE"/>
    <property type="match status" value="1"/>
</dbReference>
<sequence>MARSPRSLYLFIYVAFGIACICHATSLRNVSAVLKPRSISAIPDFRWPNGEVIYCFEKTKGDALEKLFNAGWAIWERKAGFFIKRRKLASCDEERHIRGAVLHVLETNTSPSCTVGMRQKCQLKFNPNFKGASKDLPVTMAHELGHAFGLFHEHQKPGAGKHIRFNCENLSDYDKIKKKEPQQIGELCSERARGENAGFSASHLLPLVDMDARWYKLDDPGDDNSPDYIDWKSIMIYGSKFGGKKVVTGFKWARQPVMTRSDGSLIEANTEPSDRDIRQLQWLYNAPIEKELEPII</sequence>
<feature type="domain" description="Peptidase metallopeptidase" evidence="1">
    <location>
        <begin position="43"/>
        <end position="190"/>
    </location>
</feature>
<dbReference type="GO" id="GO:0004222">
    <property type="term" value="F:metalloendopeptidase activity"/>
    <property type="evidence" value="ECO:0007669"/>
    <property type="project" value="InterPro"/>
</dbReference>
<dbReference type="PROSITE" id="PS51257">
    <property type="entry name" value="PROKAR_LIPOPROTEIN"/>
    <property type="match status" value="1"/>
</dbReference>
<protein>
    <recommendedName>
        <fullName evidence="1">Peptidase metallopeptidase domain-containing protein</fullName>
    </recommendedName>
</protein>
<dbReference type="PANTHER" id="PTHR10127">
    <property type="entry name" value="DISCOIDIN, CUB, EGF, LAMININ , AND ZINC METALLOPROTEASE DOMAIN CONTAINING"/>
    <property type="match status" value="1"/>
</dbReference>
<evidence type="ECO:0000313" key="3">
    <source>
        <dbReference type="Proteomes" id="UP001219355"/>
    </source>
</evidence>
<dbReference type="InterPro" id="IPR001506">
    <property type="entry name" value="Peptidase_M12A"/>
</dbReference>
<dbReference type="SUPFAM" id="SSF55486">
    <property type="entry name" value="Metalloproteases ('zincins'), catalytic domain"/>
    <property type="match status" value="1"/>
</dbReference>
<accession>A0AAF0DNW0</accession>
<dbReference type="GO" id="GO:0008270">
    <property type="term" value="F:zinc ion binding"/>
    <property type="evidence" value="ECO:0007669"/>
    <property type="project" value="InterPro"/>
</dbReference>
<keyword evidence="3" id="KW-1185">Reference proteome</keyword>
<dbReference type="EMBL" id="CP120630">
    <property type="protein sequence ID" value="WEW61177.1"/>
    <property type="molecule type" value="Genomic_DNA"/>
</dbReference>
<dbReference type="GO" id="GO:0006508">
    <property type="term" value="P:proteolysis"/>
    <property type="evidence" value="ECO:0007669"/>
    <property type="project" value="InterPro"/>
</dbReference>
<dbReference type="Proteomes" id="UP001219355">
    <property type="component" value="Chromosome 4"/>
</dbReference>
<dbReference type="Pfam" id="PF01400">
    <property type="entry name" value="Astacin"/>
    <property type="match status" value="1"/>
</dbReference>
<proteinExistence type="predicted"/>
<evidence type="ECO:0000259" key="1">
    <source>
        <dbReference type="SMART" id="SM00235"/>
    </source>
</evidence>
<dbReference type="AlphaFoldDB" id="A0AAF0DNW0"/>
<reference evidence="2" key="1">
    <citation type="submission" date="2023-03" db="EMBL/GenBank/DDBJ databases">
        <title>Emydomyces testavorans Genome Sequence.</title>
        <authorList>
            <person name="Hoyer L."/>
        </authorList>
    </citation>
    <scope>NUCLEOTIDE SEQUENCE</scope>
    <source>
        <strain evidence="2">16-2883</strain>
    </source>
</reference>
<dbReference type="InterPro" id="IPR024079">
    <property type="entry name" value="MetalloPept_cat_dom_sf"/>
</dbReference>
<dbReference type="Gene3D" id="3.40.390.10">
    <property type="entry name" value="Collagenase (Catalytic Domain)"/>
    <property type="match status" value="1"/>
</dbReference>
<organism evidence="2 3">
    <name type="scientific">Emydomyces testavorans</name>
    <dbReference type="NCBI Taxonomy" id="2070801"/>
    <lineage>
        <taxon>Eukaryota</taxon>
        <taxon>Fungi</taxon>
        <taxon>Dikarya</taxon>
        <taxon>Ascomycota</taxon>
        <taxon>Pezizomycotina</taxon>
        <taxon>Eurotiomycetes</taxon>
        <taxon>Eurotiomycetidae</taxon>
        <taxon>Onygenales</taxon>
        <taxon>Nannizziopsiaceae</taxon>
        <taxon>Emydomyces</taxon>
    </lineage>
</organism>
<dbReference type="SMART" id="SM00235">
    <property type="entry name" value="ZnMc"/>
    <property type="match status" value="1"/>
</dbReference>
<evidence type="ECO:0000313" key="2">
    <source>
        <dbReference type="EMBL" id="WEW61177.1"/>
    </source>
</evidence>